<accession>A0A7V8VB78</accession>
<dbReference type="RefSeq" id="WP_207399339.1">
    <property type="nucleotide sequence ID" value="NZ_JABRWO010000024.1"/>
</dbReference>
<gene>
    <name evidence="2" type="ORF">HOV93_51940</name>
</gene>
<proteinExistence type="predicted"/>
<dbReference type="Proteomes" id="UP000551616">
    <property type="component" value="Unassembled WGS sequence"/>
</dbReference>
<feature type="transmembrane region" description="Helical" evidence="1">
    <location>
        <begin position="32"/>
        <end position="53"/>
    </location>
</feature>
<sequence length="58" mass="6467">MKLMYRIWWAILGLGIAALGTFFIFADPTMRTTGLICAPIGLAVFGIQVFMLMTRGNR</sequence>
<keyword evidence="1" id="KW-0472">Membrane</keyword>
<keyword evidence="1" id="KW-1133">Transmembrane helix</keyword>
<dbReference type="AlphaFoldDB" id="A0A7V8VB78"/>
<keyword evidence="1" id="KW-0812">Transmembrane</keyword>
<evidence type="ECO:0000313" key="3">
    <source>
        <dbReference type="Proteomes" id="UP000551616"/>
    </source>
</evidence>
<organism evidence="2 3">
    <name type="scientific">Bremerella alba</name>
    <dbReference type="NCBI Taxonomy" id="980252"/>
    <lineage>
        <taxon>Bacteria</taxon>
        <taxon>Pseudomonadati</taxon>
        <taxon>Planctomycetota</taxon>
        <taxon>Planctomycetia</taxon>
        <taxon>Pirellulales</taxon>
        <taxon>Pirellulaceae</taxon>
        <taxon>Bremerella</taxon>
    </lineage>
</organism>
<reference evidence="2 3" key="1">
    <citation type="submission" date="2020-05" db="EMBL/GenBank/DDBJ databases">
        <title>Bremerella alba sp. nov., a novel planctomycete isolated from the surface of the macroalga Fucus spiralis.</title>
        <authorList>
            <person name="Godinho O."/>
            <person name="Botelho R."/>
            <person name="Albuquerque L."/>
            <person name="Wiegand S."/>
            <person name="Da Costa M.S."/>
            <person name="Lobo-Da-Cunha A."/>
            <person name="Jogler C."/>
            <person name="Lage O.M."/>
        </authorList>
    </citation>
    <scope>NUCLEOTIDE SEQUENCE [LARGE SCALE GENOMIC DNA]</scope>
    <source>
        <strain evidence="2 3">FF15</strain>
    </source>
</reference>
<name>A0A7V8VB78_9BACT</name>
<feature type="transmembrane region" description="Helical" evidence="1">
    <location>
        <begin position="7"/>
        <end position="26"/>
    </location>
</feature>
<dbReference type="EMBL" id="JABRWO010000024">
    <property type="protein sequence ID" value="MBA2117986.1"/>
    <property type="molecule type" value="Genomic_DNA"/>
</dbReference>
<evidence type="ECO:0000256" key="1">
    <source>
        <dbReference type="SAM" id="Phobius"/>
    </source>
</evidence>
<protein>
    <submittedName>
        <fullName evidence="2">Uncharacterized protein</fullName>
    </submittedName>
</protein>
<evidence type="ECO:0000313" key="2">
    <source>
        <dbReference type="EMBL" id="MBA2117986.1"/>
    </source>
</evidence>
<keyword evidence="3" id="KW-1185">Reference proteome</keyword>
<comment type="caution">
    <text evidence="2">The sequence shown here is derived from an EMBL/GenBank/DDBJ whole genome shotgun (WGS) entry which is preliminary data.</text>
</comment>